<dbReference type="GO" id="GO:0004029">
    <property type="term" value="F:aldehyde dehydrogenase (NAD+) activity"/>
    <property type="evidence" value="ECO:0007669"/>
    <property type="project" value="TreeGrafter"/>
</dbReference>
<dbReference type="RefSeq" id="WP_076322831.1">
    <property type="nucleotide sequence ID" value="NZ_MRTF01000004.1"/>
</dbReference>
<dbReference type="GO" id="GO:0005737">
    <property type="term" value="C:cytoplasm"/>
    <property type="evidence" value="ECO:0007669"/>
    <property type="project" value="TreeGrafter"/>
</dbReference>
<feature type="domain" description="NAD-dependent epimerase/dehydratase" evidence="1">
    <location>
        <begin position="5"/>
        <end position="219"/>
    </location>
</feature>
<organism evidence="2 3">
    <name type="scientific">Paenibacillus lautus</name>
    <name type="common">Bacillus lautus</name>
    <dbReference type="NCBI Taxonomy" id="1401"/>
    <lineage>
        <taxon>Bacteria</taxon>
        <taxon>Bacillati</taxon>
        <taxon>Bacillota</taxon>
        <taxon>Bacilli</taxon>
        <taxon>Bacillales</taxon>
        <taxon>Paenibacillaceae</taxon>
        <taxon>Paenibacillus</taxon>
    </lineage>
</organism>
<dbReference type="InterPro" id="IPR051783">
    <property type="entry name" value="NAD(P)-dependent_oxidoreduct"/>
</dbReference>
<dbReference type="AlphaFoldDB" id="A0A1R1B2B0"/>
<comment type="caution">
    <text evidence="2">The sequence shown here is derived from an EMBL/GenBank/DDBJ whole genome shotgun (WGS) entry which is preliminary data.</text>
</comment>
<dbReference type="OrthoDB" id="112777at2"/>
<dbReference type="Gene3D" id="3.40.50.720">
    <property type="entry name" value="NAD(P)-binding Rossmann-like Domain"/>
    <property type="match status" value="1"/>
</dbReference>
<dbReference type="SUPFAM" id="SSF51735">
    <property type="entry name" value="NAD(P)-binding Rossmann-fold domains"/>
    <property type="match status" value="1"/>
</dbReference>
<protein>
    <submittedName>
        <fullName evidence="2">Epimerase</fullName>
    </submittedName>
</protein>
<evidence type="ECO:0000313" key="3">
    <source>
        <dbReference type="Proteomes" id="UP000187074"/>
    </source>
</evidence>
<gene>
    <name evidence="2" type="ORF">BK123_13040</name>
</gene>
<name>A0A1R1B2B0_PAELA</name>
<dbReference type="PANTHER" id="PTHR48079:SF6">
    <property type="entry name" value="NAD(P)-BINDING DOMAIN-CONTAINING PROTEIN-RELATED"/>
    <property type="match status" value="1"/>
</dbReference>
<dbReference type="InterPro" id="IPR001509">
    <property type="entry name" value="Epimerase_deHydtase"/>
</dbReference>
<sequence>MKKAIVLGATGGVGAPLTVELVKRGVQTVAFGRSSTKLNELAEQLDHSPLLTLEIGDAFKPEDILRAGEGADVIFHSANIPYHEMESRLLPLGESVMTAAEKLDAKVVVVDGIYPYGRRLMEKATEDHPKKPHTRKGKVRLAYEQLIFSSRWHKAKPLIVRLPDYYGPSAQASYLSVTMEAIAAGKPTAFIGNMSVPREYVYLPDAARMIVEIATREESYGQNWHIPGPGVISGHELVRIAQQAAGKRKTVMPLGRIGLSLIGLFNPVMKEVVEMLYLTEEPLVLSGEKYERLIGPIQWTPHEQAITATMRSLMDKQAREAEDAKRSAATI</sequence>
<dbReference type="Pfam" id="PF01370">
    <property type="entry name" value="Epimerase"/>
    <property type="match status" value="1"/>
</dbReference>
<evidence type="ECO:0000259" key="1">
    <source>
        <dbReference type="Pfam" id="PF01370"/>
    </source>
</evidence>
<dbReference type="Proteomes" id="UP000187074">
    <property type="component" value="Unassembled WGS sequence"/>
</dbReference>
<accession>A0A1R1B2B0</accession>
<reference evidence="2 3" key="1">
    <citation type="submission" date="2016-11" db="EMBL/GenBank/DDBJ databases">
        <title>Paenibacillus species isolates.</title>
        <authorList>
            <person name="Beno S.M."/>
        </authorList>
    </citation>
    <scope>NUCLEOTIDE SEQUENCE [LARGE SCALE GENOMIC DNA]</scope>
    <source>
        <strain evidence="2 3">FSL F4-0100</strain>
    </source>
</reference>
<proteinExistence type="predicted"/>
<dbReference type="STRING" id="1401.BK123_13040"/>
<evidence type="ECO:0000313" key="2">
    <source>
        <dbReference type="EMBL" id="OME92802.1"/>
    </source>
</evidence>
<dbReference type="InterPro" id="IPR036291">
    <property type="entry name" value="NAD(P)-bd_dom_sf"/>
</dbReference>
<dbReference type="EMBL" id="MRTF01000004">
    <property type="protein sequence ID" value="OME92802.1"/>
    <property type="molecule type" value="Genomic_DNA"/>
</dbReference>
<dbReference type="PANTHER" id="PTHR48079">
    <property type="entry name" value="PROTEIN YEEZ"/>
    <property type="match status" value="1"/>
</dbReference>